<keyword evidence="2" id="KW-0479">Metal-binding</keyword>
<evidence type="ECO:0000256" key="1">
    <source>
        <dbReference type="ARBA" id="ARBA00022485"/>
    </source>
</evidence>
<dbReference type="InterPro" id="IPR036188">
    <property type="entry name" value="FAD/NAD-bd_sf"/>
</dbReference>
<dbReference type="GO" id="GO:0051539">
    <property type="term" value="F:4 iron, 4 sulfur cluster binding"/>
    <property type="evidence" value="ECO:0007669"/>
    <property type="project" value="UniProtKB-KW"/>
</dbReference>
<dbReference type="SUPFAM" id="SSF51905">
    <property type="entry name" value="FAD/NAD(P)-binding domain"/>
    <property type="match status" value="1"/>
</dbReference>
<protein>
    <submittedName>
        <fullName evidence="6">FAD-dependent oxidoreductase</fullName>
    </submittedName>
</protein>
<sequence length="454" mass="49331">MTSVIHEPARQVDVIRETDVLVVGSGPGGLAAALASARAGVETILLERYGCFGGNITQVGVEGFAWYRHPQTIDSEGIGREFEERAKQMGAAMPEPQSISHSLDAESFKYVADTLVEEAGVIPMLHRLFVAPIMEGDTIKGVIVESKAGREAILAKRVVDATGDADIAYRAGALTHKHPVDEMMSVSVMFSMCGVNKTRFIDAVKSDPQTYSDWAVGGEWEVTTSGKEDEMFSPFLRKPFQKALEAGLIPDSVKTMAGTWGTVSDQGDLTYLNMCHLYLDGTDPDALTRGEMEGRKQAMHAVNALKAFMPGCEDAKLRNFGMTLGIRDTRKIDAAYNMKADDVQGEARFSDSIGIFPEFIDGYGYLILPTTGRYFHLPYRAMLPKRVRNLIVTGRTIGGDKISHAAVRNMMCCAVAGQGAGIAAAISIMSGVEFAEVDIAMLQKELRRQGARID</sequence>
<dbReference type="PANTHER" id="PTHR43498:SF1">
    <property type="entry name" value="COB--COM HETERODISULFIDE REDUCTASE IRON-SULFUR SUBUNIT A"/>
    <property type="match status" value="1"/>
</dbReference>
<evidence type="ECO:0000256" key="3">
    <source>
        <dbReference type="ARBA" id="ARBA00023002"/>
    </source>
</evidence>
<dbReference type="Proteomes" id="UP000471147">
    <property type="component" value="Unassembled WGS sequence"/>
</dbReference>
<dbReference type="PANTHER" id="PTHR43498">
    <property type="entry name" value="FERREDOXIN:COB-COM HETERODISULFIDE REDUCTASE SUBUNIT A"/>
    <property type="match status" value="1"/>
</dbReference>
<proteinExistence type="predicted"/>
<keyword evidence="1" id="KW-0004">4Fe-4S</keyword>
<dbReference type="Pfam" id="PF12831">
    <property type="entry name" value="FAD_oxidored"/>
    <property type="match status" value="1"/>
</dbReference>
<keyword evidence="4" id="KW-0408">Iron</keyword>
<gene>
    <name evidence="6" type="ORF">EUU23_02275</name>
</gene>
<dbReference type="Gene3D" id="3.50.50.60">
    <property type="entry name" value="FAD/NAD(P)-binding domain"/>
    <property type="match status" value="1"/>
</dbReference>
<dbReference type="PRINTS" id="PR00411">
    <property type="entry name" value="PNDRDTASEI"/>
</dbReference>
<name>A0A6I4LUQ0_9SPHN</name>
<comment type="caution">
    <text evidence="6">The sequence shown here is derived from an EMBL/GenBank/DDBJ whole genome shotgun (WGS) entry which is preliminary data.</text>
</comment>
<evidence type="ECO:0000256" key="5">
    <source>
        <dbReference type="ARBA" id="ARBA00023014"/>
    </source>
</evidence>
<evidence type="ECO:0000313" key="7">
    <source>
        <dbReference type="Proteomes" id="UP000471147"/>
    </source>
</evidence>
<keyword evidence="5" id="KW-0411">Iron-sulfur</keyword>
<evidence type="ECO:0000256" key="2">
    <source>
        <dbReference type="ARBA" id="ARBA00022723"/>
    </source>
</evidence>
<organism evidence="6 7">
    <name type="scientific">Sphingorhabdus profundilacus</name>
    <dbReference type="NCBI Taxonomy" id="2509718"/>
    <lineage>
        <taxon>Bacteria</taxon>
        <taxon>Pseudomonadati</taxon>
        <taxon>Pseudomonadota</taxon>
        <taxon>Alphaproteobacteria</taxon>
        <taxon>Sphingomonadales</taxon>
        <taxon>Sphingomonadaceae</taxon>
        <taxon>Sphingorhabdus</taxon>
    </lineage>
</organism>
<dbReference type="GO" id="GO:0016491">
    <property type="term" value="F:oxidoreductase activity"/>
    <property type="evidence" value="ECO:0007669"/>
    <property type="project" value="UniProtKB-KW"/>
</dbReference>
<accession>A0A6I4LUQ0</accession>
<evidence type="ECO:0000313" key="6">
    <source>
        <dbReference type="EMBL" id="MVZ96529.1"/>
    </source>
</evidence>
<reference evidence="6 7" key="1">
    <citation type="submission" date="2019-01" db="EMBL/GenBank/DDBJ databases">
        <title>Sphingorhabdus lacus sp.nov., isolated from an oligotrophic freshwater lake.</title>
        <authorList>
            <person name="Park M."/>
        </authorList>
    </citation>
    <scope>NUCLEOTIDE SEQUENCE [LARGE SCALE GENOMIC DNA]</scope>
    <source>
        <strain evidence="6 7">IMCC26285</strain>
    </source>
</reference>
<dbReference type="EMBL" id="SDWJ01000001">
    <property type="protein sequence ID" value="MVZ96529.1"/>
    <property type="molecule type" value="Genomic_DNA"/>
</dbReference>
<keyword evidence="7" id="KW-1185">Reference proteome</keyword>
<keyword evidence="3" id="KW-0560">Oxidoreductase</keyword>
<evidence type="ECO:0000256" key="4">
    <source>
        <dbReference type="ARBA" id="ARBA00023004"/>
    </source>
</evidence>
<dbReference type="OrthoDB" id="9777740at2"/>
<dbReference type="RefSeq" id="WP_160352501.1">
    <property type="nucleotide sequence ID" value="NZ_SDWJ01000001.1"/>
</dbReference>
<dbReference type="InterPro" id="IPR039650">
    <property type="entry name" value="HdrA-like"/>
</dbReference>
<dbReference type="AlphaFoldDB" id="A0A6I4LUQ0"/>
<dbReference type="GO" id="GO:0046872">
    <property type="term" value="F:metal ion binding"/>
    <property type="evidence" value="ECO:0007669"/>
    <property type="project" value="UniProtKB-KW"/>
</dbReference>